<comment type="similarity">
    <text evidence="2">Belongs to the SAP domain-containing ribonucleoprotein family.</text>
</comment>
<reference evidence="5" key="3">
    <citation type="submission" date="2024-01" db="EMBL/GenBank/DDBJ databases">
        <authorList>
            <person name="Coelho M.A."/>
            <person name="David-Palma M."/>
            <person name="Shea T."/>
            <person name="Sun S."/>
            <person name="Cuomo C.A."/>
            <person name="Heitman J."/>
        </authorList>
    </citation>
    <scope>NUCLEOTIDE SEQUENCE</scope>
    <source>
        <strain evidence="5">CBS 7841</strain>
    </source>
</reference>
<dbReference type="Gene3D" id="1.10.720.30">
    <property type="entry name" value="SAP domain"/>
    <property type="match status" value="1"/>
</dbReference>
<protein>
    <recommendedName>
        <fullName evidence="4">SAP domain-containing protein</fullName>
    </recommendedName>
</protein>
<proteinExistence type="inferred from homology"/>
<dbReference type="GeneID" id="91085835"/>
<organism evidence="5 6">
    <name type="scientific">Cryptococcus depauperatus CBS 7841</name>
    <dbReference type="NCBI Taxonomy" id="1295531"/>
    <lineage>
        <taxon>Eukaryota</taxon>
        <taxon>Fungi</taxon>
        <taxon>Dikarya</taxon>
        <taxon>Basidiomycota</taxon>
        <taxon>Agaricomycotina</taxon>
        <taxon>Tremellomycetes</taxon>
        <taxon>Tremellales</taxon>
        <taxon>Cryptococcaceae</taxon>
        <taxon>Cryptococcus</taxon>
    </lineage>
</organism>
<feature type="domain" description="SAP" evidence="4">
    <location>
        <begin position="5"/>
        <end position="39"/>
    </location>
</feature>
<dbReference type="KEGG" id="cdep:91085835"/>
<accession>A0AAJ8LZY3</accession>
<evidence type="ECO:0000256" key="2">
    <source>
        <dbReference type="ARBA" id="ARBA00046328"/>
    </source>
</evidence>
<reference evidence="5" key="2">
    <citation type="journal article" date="2022" name="Elife">
        <title>Obligate sexual reproduction of a homothallic fungus closely related to the Cryptococcus pathogenic species complex.</title>
        <authorList>
            <person name="Passer A.R."/>
            <person name="Clancey S.A."/>
            <person name="Shea T."/>
            <person name="David-Palma M."/>
            <person name="Averette A.F."/>
            <person name="Boekhout T."/>
            <person name="Porcel B.M."/>
            <person name="Nowrousian M."/>
            <person name="Cuomo C.A."/>
            <person name="Sun S."/>
            <person name="Heitman J."/>
            <person name="Coelho M.A."/>
        </authorList>
    </citation>
    <scope>NUCLEOTIDE SEQUENCE</scope>
    <source>
        <strain evidence="5">CBS 7841</strain>
    </source>
</reference>
<keyword evidence="1" id="KW-0597">Phosphoprotein</keyword>
<dbReference type="PANTHER" id="PTHR46551:SF1">
    <property type="entry name" value="SAP DOMAIN-CONTAINING RIBONUCLEOPROTEIN"/>
    <property type="match status" value="1"/>
</dbReference>
<dbReference type="SUPFAM" id="SSF68906">
    <property type="entry name" value="SAP domain"/>
    <property type="match status" value="1"/>
</dbReference>
<dbReference type="Proteomes" id="UP000094043">
    <property type="component" value="Chromosome 2"/>
</dbReference>
<dbReference type="GO" id="GO:0005634">
    <property type="term" value="C:nucleus"/>
    <property type="evidence" value="ECO:0007669"/>
    <property type="project" value="TreeGrafter"/>
</dbReference>
<feature type="region of interest" description="Disordered" evidence="3">
    <location>
        <begin position="158"/>
        <end position="224"/>
    </location>
</feature>
<name>A0AAJ8LZY3_9TREE</name>
<dbReference type="Pfam" id="PF02037">
    <property type="entry name" value="SAP"/>
    <property type="match status" value="1"/>
</dbReference>
<dbReference type="EMBL" id="CP143785">
    <property type="protein sequence ID" value="WVN86458.1"/>
    <property type="molecule type" value="Genomic_DNA"/>
</dbReference>
<dbReference type="AlphaFoldDB" id="A0AAJ8LZY3"/>
<dbReference type="InterPro" id="IPR036361">
    <property type="entry name" value="SAP_dom_sf"/>
</dbReference>
<feature type="compositionally biased region" description="Basic and acidic residues" evidence="3">
    <location>
        <begin position="162"/>
        <end position="178"/>
    </location>
</feature>
<dbReference type="PROSITE" id="PS50800">
    <property type="entry name" value="SAP"/>
    <property type="match status" value="1"/>
</dbReference>
<reference evidence="5" key="1">
    <citation type="submission" date="2016-06" db="EMBL/GenBank/DDBJ databases">
        <authorList>
            <person name="Cuomo C."/>
            <person name="Litvintseva A."/>
            <person name="Heitman J."/>
            <person name="Chen Y."/>
            <person name="Sun S."/>
            <person name="Springer D."/>
            <person name="Dromer F."/>
            <person name="Young S."/>
            <person name="Zeng Q."/>
            <person name="Chapman S."/>
            <person name="Gujja S."/>
            <person name="Saif S."/>
            <person name="Birren B."/>
        </authorList>
    </citation>
    <scope>NUCLEOTIDE SEQUENCE</scope>
    <source>
        <strain evidence="5">CBS 7841</strain>
    </source>
</reference>
<dbReference type="GO" id="GO:0016973">
    <property type="term" value="P:poly(A)+ mRNA export from nucleus"/>
    <property type="evidence" value="ECO:0007669"/>
    <property type="project" value="TreeGrafter"/>
</dbReference>
<dbReference type="InterPro" id="IPR052240">
    <property type="entry name" value="SAP_domain_ribonucleoprotein"/>
</dbReference>
<sequence length="224" mass="24117">METKLHKLKVTELKELLAKHNLSQTGKKDDLVKRLVDHNVSVGDESQEEIAETGTLVDEANSSVTEMAGTAISENAPAVALPSTESAKPTAGDVTELDPEEKAKKARAERFGVPFIAKSKANAVANDPSVVKIAKEKPATVDKSSLGLSEDVLAKRAAKFGLSEKKPEEKKPQSKPETIDPELAAKIAIEEEKKRKRAEKFGLSKPLAETPNGSTEPDTKRAKT</sequence>
<evidence type="ECO:0000313" key="5">
    <source>
        <dbReference type="EMBL" id="WVN86458.1"/>
    </source>
</evidence>
<evidence type="ECO:0000256" key="3">
    <source>
        <dbReference type="SAM" id="MobiDB-lite"/>
    </source>
</evidence>
<evidence type="ECO:0000256" key="1">
    <source>
        <dbReference type="ARBA" id="ARBA00022553"/>
    </source>
</evidence>
<dbReference type="InterPro" id="IPR003034">
    <property type="entry name" value="SAP_dom"/>
</dbReference>
<evidence type="ECO:0000313" key="6">
    <source>
        <dbReference type="Proteomes" id="UP000094043"/>
    </source>
</evidence>
<dbReference type="SMART" id="SM00513">
    <property type="entry name" value="SAP"/>
    <property type="match status" value="1"/>
</dbReference>
<keyword evidence="6" id="KW-1185">Reference proteome</keyword>
<gene>
    <name evidence="5" type="ORF">L203_101622</name>
</gene>
<dbReference type="RefSeq" id="XP_066067158.1">
    <property type="nucleotide sequence ID" value="XM_066211061.1"/>
</dbReference>
<evidence type="ECO:0000259" key="4">
    <source>
        <dbReference type="PROSITE" id="PS50800"/>
    </source>
</evidence>
<feature type="region of interest" description="Disordered" evidence="3">
    <location>
        <begin position="74"/>
        <end position="106"/>
    </location>
</feature>
<dbReference type="PANTHER" id="PTHR46551">
    <property type="entry name" value="SAP DOMAIN-CONTAINING RIBONUCLEOPROTEIN"/>
    <property type="match status" value="1"/>
</dbReference>